<dbReference type="OrthoDB" id="9867150at2"/>
<keyword evidence="2" id="KW-1185">Reference proteome</keyword>
<reference evidence="1 2" key="1">
    <citation type="submission" date="2019-08" db="EMBL/GenBank/DDBJ databases">
        <title>Hyperibacter terrae gen. nov., sp. nov. and Hyperibacter viscosus sp. nov., two new members in the family Rhodospirillaceae isolated from the rhizosphere of Hypericum perforatum.</title>
        <authorList>
            <person name="Noviana Z."/>
        </authorList>
    </citation>
    <scope>NUCLEOTIDE SEQUENCE [LARGE SCALE GENOMIC DNA]</scope>
    <source>
        <strain evidence="1 2">R5913</strain>
    </source>
</reference>
<dbReference type="Proteomes" id="UP000326202">
    <property type="component" value="Chromosome"/>
</dbReference>
<accession>A0A5J6MLZ0</accession>
<evidence type="ECO:0000313" key="1">
    <source>
        <dbReference type="EMBL" id="QEX17525.1"/>
    </source>
</evidence>
<dbReference type="RefSeq" id="WP_151177778.1">
    <property type="nucleotide sequence ID" value="NZ_CP042906.1"/>
</dbReference>
<gene>
    <name evidence="1" type="ORF">FRZ44_28250</name>
</gene>
<dbReference type="EMBL" id="CP042906">
    <property type="protein sequence ID" value="QEX17525.1"/>
    <property type="molecule type" value="Genomic_DNA"/>
</dbReference>
<sequence length="87" mass="9938">MALTTLPGTNVRLDPDQITKIDICCADTARVEIRIFLRDNSPHHFFEFPDKAAAVDFYRAVWQLRSGERLGDREIESFLLNEGTELA</sequence>
<dbReference type="AlphaFoldDB" id="A0A5J6MLZ0"/>
<name>A0A5J6MLZ0_9PROT</name>
<protein>
    <submittedName>
        <fullName evidence="1">Uncharacterized protein</fullName>
    </submittedName>
</protein>
<evidence type="ECO:0000313" key="2">
    <source>
        <dbReference type="Proteomes" id="UP000326202"/>
    </source>
</evidence>
<organism evidence="1 2">
    <name type="scientific">Hypericibacter terrae</name>
    <dbReference type="NCBI Taxonomy" id="2602015"/>
    <lineage>
        <taxon>Bacteria</taxon>
        <taxon>Pseudomonadati</taxon>
        <taxon>Pseudomonadota</taxon>
        <taxon>Alphaproteobacteria</taxon>
        <taxon>Rhodospirillales</taxon>
        <taxon>Dongiaceae</taxon>
        <taxon>Hypericibacter</taxon>
    </lineage>
</organism>
<dbReference type="KEGG" id="htq:FRZ44_28250"/>
<proteinExistence type="predicted"/>